<dbReference type="Pfam" id="PF10006">
    <property type="entry name" value="DUF2249"/>
    <property type="match status" value="1"/>
</dbReference>
<name>A0ABW0RZQ9_9BURK</name>
<sequence>MNALRCLDLRGLQPPEPMERVLDALDLLAGDAILEVILDREPHPLYRILARNGYTCTARWAPEGCRVSIRRAAA</sequence>
<dbReference type="RefSeq" id="WP_379770847.1">
    <property type="nucleotide sequence ID" value="NZ_JBHSMZ010000006.1"/>
</dbReference>
<gene>
    <name evidence="2" type="ORF">ACFPO9_11735</name>
</gene>
<feature type="domain" description="DUF2249" evidence="1">
    <location>
        <begin position="7"/>
        <end position="71"/>
    </location>
</feature>
<evidence type="ECO:0000313" key="3">
    <source>
        <dbReference type="Proteomes" id="UP001596086"/>
    </source>
</evidence>
<keyword evidence="3" id="KW-1185">Reference proteome</keyword>
<protein>
    <submittedName>
        <fullName evidence="2">DUF2249 domain-containing protein</fullName>
    </submittedName>
</protein>
<dbReference type="Gene3D" id="3.30.110.40">
    <property type="entry name" value="TusA-like domain"/>
    <property type="match status" value="1"/>
</dbReference>
<evidence type="ECO:0000259" key="1">
    <source>
        <dbReference type="Pfam" id="PF10006"/>
    </source>
</evidence>
<dbReference type="InterPro" id="IPR036868">
    <property type="entry name" value="TusA-like_sf"/>
</dbReference>
<dbReference type="EMBL" id="JBHSMZ010000006">
    <property type="protein sequence ID" value="MFC5549185.1"/>
    <property type="molecule type" value="Genomic_DNA"/>
</dbReference>
<dbReference type="Proteomes" id="UP001596086">
    <property type="component" value="Unassembled WGS sequence"/>
</dbReference>
<comment type="caution">
    <text evidence="2">The sequence shown here is derived from an EMBL/GenBank/DDBJ whole genome shotgun (WGS) entry which is preliminary data.</text>
</comment>
<reference evidence="3" key="1">
    <citation type="journal article" date="2019" name="Int. J. Syst. Evol. Microbiol.">
        <title>The Global Catalogue of Microorganisms (GCM) 10K type strain sequencing project: providing services to taxonomists for standard genome sequencing and annotation.</title>
        <authorList>
            <consortium name="The Broad Institute Genomics Platform"/>
            <consortium name="The Broad Institute Genome Sequencing Center for Infectious Disease"/>
            <person name="Wu L."/>
            <person name="Ma J."/>
        </authorList>
    </citation>
    <scope>NUCLEOTIDE SEQUENCE [LARGE SCALE GENOMIC DNA]</scope>
    <source>
        <strain evidence="3">CGMCC 4.5798</strain>
    </source>
</reference>
<dbReference type="SUPFAM" id="SSF64307">
    <property type="entry name" value="SirA-like"/>
    <property type="match status" value="1"/>
</dbReference>
<evidence type="ECO:0000313" key="2">
    <source>
        <dbReference type="EMBL" id="MFC5549185.1"/>
    </source>
</evidence>
<proteinExistence type="predicted"/>
<organism evidence="2 3">
    <name type="scientific">Massilia aerilata</name>
    <dbReference type="NCBI Taxonomy" id="453817"/>
    <lineage>
        <taxon>Bacteria</taxon>
        <taxon>Pseudomonadati</taxon>
        <taxon>Pseudomonadota</taxon>
        <taxon>Betaproteobacteria</taxon>
        <taxon>Burkholderiales</taxon>
        <taxon>Oxalobacteraceae</taxon>
        <taxon>Telluria group</taxon>
        <taxon>Massilia</taxon>
    </lineage>
</organism>
<accession>A0ABW0RZQ9</accession>
<dbReference type="InterPro" id="IPR018720">
    <property type="entry name" value="DUF2249"/>
</dbReference>